<keyword evidence="2" id="KW-1185">Reference proteome</keyword>
<dbReference type="RefSeq" id="WP_121158899.1">
    <property type="nucleotide sequence ID" value="NZ_RBKT01000001.1"/>
</dbReference>
<comment type="caution">
    <text evidence="1">The sequence shown here is derived from an EMBL/GenBank/DDBJ whole genome shotgun (WGS) entry which is preliminary data.</text>
</comment>
<reference evidence="1 2" key="1">
    <citation type="submission" date="2018-10" db="EMBL/GenBank/DDBJ databases">
        <title>Sequencing the genomes of 1000 actinobacteria strains.</title>
        <authorList>
            <person name="Klenk H.-P."/>
        </authorList>
    </citation>
    <scope>NUCLEOTIDE SEQUENCE [LARGE SCALE GENOMIC DNA]</scope>
    <source>
        <strain evidence="1 2">DSM 45175</strain>
    </source>
</reference>
<accession>A0A495JNM0</accession>
<gene>
    <name evidence="1" type="ORF">BDK92_5038</name>
</gene>
<proteinExistence type="predicted"/>
<protein>
    <recommendedName>
        <fullName evidence="3">Flavin reductase (DIM6/NTAB) family NADH-FMN oxidoreductase RutF</fullName>
    </recommendedName>
</protein>
<name>A0A495JNM0_9ACTN</name>
<sequence>MDEDDLSVPHRPDTGWLCADCARPWPCPIFRGRLRILYHRESDKLVTFMEHFRERAAEELTDLSPAEIEARFLGWISDPPPRRRLRSI</sequence>
<organism evidence="1 2">
    <name type="scientific">Micromonospora pisi</name>
    <dbReference type="NCBI Taxonomy" id="589240"/>
    <lineage>
        <taxon>Bacteria</taxon>
        <taxon>Bacillati</taxon>
        <taxon>Actinomycetota</taxon>
        <taxon>Actinomycetes</taxon>
        <taxon>Micromonosporales</taxon>
        <taxon>Micromonosporaceae</taxon>
        <taxon>Micromonospora</taxon>
    </lineage>
</organism>
<evidence type="ECO:0000313" key="2">
    <source>
        <dbReference type="Proteomes" id="UP000277671"/>
    </source>
</evidence>
<evidence type="ECO:0000313" key="1">
    <source>
        <dbReference type="EMBL" id="RKR90660.1"/>
    </source>
</evidence>
<evidence type="ECO:0008006" key="3">
    <source>
        <dbReference type="Google" id="ProtNLM"/>
    </source>
</evidence>
<dbReference type="OrthoDB" id="3404253at2"/>
<dbReference type="EMBL" id="RBKT01000001">
    <property type="protein sequence ID" value="RKR90660.1"/>
    <property type="molecule type" value="Genomic_DNA"/>
</dbReference>
<dbReference type="Proteomes" id="UP000277671">
    <property type="component" value="Unassembled WGS sequence"/>
</dbReference>
<dbReference type="AlphaFoldDB" id="A0A495JNM0"/>